<name>A0A2N7VBI7_9BURK</name>
<dbReference type="OrthoDB" id="10020743at2"/>
<feature type="compositionally biased region" description="Low complexity" evidence="1">
    <location>
        <begin position="110"/>
        <end position="123"/>
    </location>
</feature>
<keyword evidence="2" id="KW-0472">Membrane</keyword>
<sequence length="322" mass="32993">MQEAGDLLQLPPIDPRQGTLLGFELPAEALALIAEEQAPPVAELVAPAQPTRGARGKPAAVDRAAPEPVLIPDAAQAQPAPAATGSENGALAGAREPGLLSPGAALASVRQQAARRPAQTARPGGTPAPIEASAPPVPPTPEFAVSSAAVAAPEAPIAPAAQRADVAAHTFDMARPAELAETVASLQEALAQERLAAQERWRRTRHWLGLALGGLVLLFAISVAQTVALISFSHRAQADQQKTQSALNEQQAALAGLASSTSALAALIPAPAPAPAQAASAVDASTPRPVRHMRLAHARRLKEKADKVEKANKAEKTKAAAR</sequence>
<dbReference type="AlphaFoldDB" id="A0A2N7VBI7"/>
<feature type="region of interest" description="Disordered" evidence="1">
    <location>
        <begin position="299"/>
        <end position="322"/>
    </location>
</feature>
<dbReference type="Proteomes" id="UP000235616">
    <property type="component" value="Unassembled WGS sequence"/>
</dbReference>
<organism evidence="3 4">
    <name type="scientific">Trinickia dabaoshanensis</name>
    <dbReference type="NCBI Taxonomy" id="564714"/>
    <lineage>
        <taxon>Bacteria</taxon>
        <taxon>Pseudomonadati</taxon>
        <taxon>Pseudomonadota</taxon>
        <taxon>Betaproteobacteria</taxon>
        <taxon>Burkholderiales</taxon>
        <taxon>Burkholderiaceae</taxon>
        <taxon>Trinickia</taxon>
    </lineage>
</organism>
<accession>A0A2N7VBI7</accession>
<evidence type="ECO:0000256" key="1">
    <source>
        <dbReference type="SAM" id="MobiDB-lite"/>
    </source>
</evidence>
<gene>
    <name evidence="3" type="ORF">C0Z18_31605</name>
</gene>
<evidence type="ECO:0000313" key="4">
    <source>
        <dbReference type="Proteomes" id="UP000235616"/>
    </source>
</evidence>
<reference evidence="3 4" key="1">
    <citation type="submission" date="2018-01" db="EMBL/GenBank/DDBJ databases">
        <title>Whole genome analyses suggest that Burkholderia sensu lato contains two further novel genera in the rhizoxinica-symbiotica group Mycetohabitans gen. nov., and Trinickia gen. nov.: implications for the evolution of diazotrophy and nodulation in the Burkholderiaceae.</title>
        <authorList>
            <person name="Estrada-de los Santos P."/>
            <person name="Palmer M."/>
            <person name="Chavez-Ramirez B."/>
            <person name="Beukes C."/>
            <person name="Steenkamp E.T."/>
            <person name="Hirsch A.M."/>
            <person name="Manyaka P."/>
            <person name="Maluk M."/>
            <person name="Lafos M."/>
            <person name="Crook M."/>
            <person name="Gross E."/>
            <person name="Simon M.F."/>
            <person name="Bueno dos Reis Junior F."/>
            <person name="Poole P.S."/>
            <person name="Venter S.N."/>
            <person name="James E.K."/>
        </authorList>
    </citation>
    <scope>NUCLEOTIDE SEQUENCE [LARGE SCALE GENOMIC DNA]</scope>
    <source>
        <strain evidence="3 4">GIMN1.004</strain>
    </source>
</reference>
<comment type="caution">
    <text evidence="3">The sequence shown here is derived from an EMBL/GenBank/DDBJ whole genome shotgun (WGS) entry which is preliminary data.</text>
</comment>
<feature type="transmembrane region" description="Helical" evidence="2">
    <location>
        <begin position="207"/>
        <end position="232"/>
    </location>
</feature>
<evidence type="ECO:0000256" key="2">
    <source>
        <dbReference type="SAM" id="Phobius"/>
    </source>
</evidence>
<proteinExistence type="predicted"/>
<protein>
    <submittedName>
        <fullName evidence="3">Uncharacterized protein</fullName>
    </submittedName>
</protein>
<dbReference type="RefSeq" id="WP_102649396.1">
    <property type="nucleotide sequence ID" value="NZ_PNYA01000046.1"/>
</dbReference>
<dbReference type="EMBL" id="PNYA01000046">
    <property type="protein sequence ID" value="PMS14444.1"/>
    <property type="molecule type" value="Genomic_DNA"/>
</dbReference>
<keyword evidence="2" id="KW-1133">Transmembrane helix</keyword>
<keyword evidence="2" id="KW-0812">Transmembrane</keyword>
<feature type="compositionally biased region" description="Basic and acidic residues" evidence="1">
    <location>
        <begin position="303"/>
        <end position="322"/>
    </location>
</feature>
<evidence type="ECO:0000313" key="3">
    <source>
        <dbReference type="EMBL" id="PMS14444.1"/>
    </source>
</evidence>
<keyword evidence="4" id="KW-1185">Reference proteome</keyword>
<feature type="region of interest" description="Disordered" evidence="1">
    <location>
        <begin position="76"/>
        <end position="141"/>
    </location>
</feature>